<evidence type="ECO:0000256" key="8">
    <source>
        <dbReference type="ARBA" id="ARBA00023211"/>
    </source>
</evidence>
<evidence type="ECO:0000256" key="3">
    <source>
        <dbReference type="ARBA" id="ARBA00013081"/>
    </source>
</evidence>
<evidence type="ECO:0000256" key="10">
    <source>
        <dbReference type="SAM" id="MobiDB-lite"/>
    </source>
</evidence>
<feature type="compositionally biased region" description="Acidic residues" evidence="10">
    <location>
        <begin position="174"/>
        <end position="212"/>
    </location>
</feature>
<dbReference type="PROSITE" id="PS01032">
    <property type="entry name" value="PPM_1"/>
    <property type="match status" value="1"/>
</dbReference>
<evidence type="ECO:0000256" key="6">
    <source>
        <dbReference type="ARBA" id="ARBA00022842"/>
    </source>
</evidence>
<dbReference type="EC" id="3.1.3.16" evidence="3"/>
<dbReference type="PANTHER" id="PTHR13832">
    <property type="entry name" value="PROTEIN PHOSPHATASE 2C"/>
    <property type="match status" value="1"/>
</dbReference>
<dbReference type="OrthoDB" id="10264738at2759"/>
<keyword evidence="5 9" id="KW-0378">Hydrolase</keyword>
<comment type="caution">
    <text evidence="12">The sequence shown here is derived from an EMBL/GenBank/DDBJ whole genome shotgun (WGS) entry which is preliminary data.</text>
</comment>
<dbReference type="CDD" id="cd00143">
    <property type="entry name" value="PP2Cc"/>
    <property type="match status" value="1"/>
</dbReference>
<evidence type="ECO:0000256" key="4">
    <source>
        <dbReference type="ARBA" id="ARBA00022723"/>
    </source>
</evidence>
<dbReference type="InterPro" id="IPR036457">
    <property type="entry name" value="PPM-type-like_dom_sf"/>
</dbReference>
<proteinExistence type="inferred from homology"/>
<keyword evidence="6" id="KW-0460">Magnesium</keyword>
<reference evidence="12 13" key="1">
    <citation type="submission" date="2020-04" db="EMBL/GenBank/DDBJ databases">
        <authorList>
            <person name="Laetsch R D."/>
            <person name="Stevens L."/>
            <person name="Kumar S."/>
            <person name="Blaxter L. M."/>
        </authorList>
    </citation>
    <scope>NUCLEOTIDE SEQUENCE [LARGE SCALE GENOMIC DNA]</scope>
</reference>
<protein>
    <recommendedName>
        <fullName evidence="3">protein-serine/threonine phosphatase</fullName>
        <ecNumber evidence="3">3.1.3.16</ecNumber>
    </recommendedName>
</protein>
<dbReference type="Gene3D" id="3.60.40.10">
    <property type="entry name" value="PPM-type phosphatase domain"/>
    <property type="match status" value="2"/>
</dbReference>
<sequence length="488" mass="54029">MGAYLNKPIVEKSREVGDGNGLKYACTTMQGWRANQEDAHNCVINIHNDWNMFAVYDGHGGSEVAKFTADKFPNFLKERKFWEEDDIEACLQKAFVDFDDFLRSENAMKDLAYLANPEKADKGNESEDEADRIETIEESSLPLHELIKKYGFSAQSNGVPLAAAFAKHLRESEGTGDDEEYEDEEDEEEEEDVEENKEGEENEKEEGQEAENGESKNEAETKKQVKKRCSKSPIQLSAKKSKSDENSEEQAADIKEGSAEVKGEDDDEDEEDHDFVAEEEEEDEDEEEEFSEDEDESDLSRFMLGSGAEVPGDDSGTTACVCLMNSEKIIVANAGDSRAVLCRAGKAVDLSVDHKPEDEGESQRIHAAGGTIEDGRVNGGLNLSRALGDHSYKKNTDIPLKDQMISALPDVKIEKLTPEDEFLIVACDGIWNSMDSQQVVDFARDLLSRGKSCTEVCDALCDVCLADSTDGDGTGCDNMTVICTQFVR</sequence>
<dbReference type="InterPro" id="IPR001932">
    <property type="entry name" value="PPM-type_phosphatase-like_dom"/>
</dbReference>
<dbReference type="AlphaFoldDB" id="A0A8S1ER59"/>
<name>A0A8S1ER59_9PELO</name>
<organism evidence="12 13">
    <name type="scientific">Caenorhabditis bovis</name>
    <dbReference type="NCBI Taxonomy" id="2654633"/>
    <lineage>
        <taxon>Eukaryota</taxon>
        <taxon>Metazoa</taxon>
        <taxon>Ecdysozoa</taxon>
        <taxon>Nematoda</taxon>
        <taxon>Chromadorea</taxon>
        <taxon>Rhabditida</taxon>
        <taxon>Rhabditina</taxon>
        <taxon>Rhabditomorpha</taxon>
        <taxon>Rhabditoidea</taxon>
        <taxon>Rhabditidae</taxon>
        <taxon>Peloderinae</taxon>
        <taxon>Caenorhabditis</taxon>
    </lineage>
</organism>
<dbReference type="PANTHER" id="PTHR13832:SF803">
    <property type="entry name" value="PROTEIN PHOSPHATASE 1G"/>
    <property type="match status" value="1"/>
</dbReference>
<gene>
    <name evidence="12" type="ORF">CBOVIS_LOCUS6094</name>
</gene>
<evidence type="ECO:0000256" key="7">
    <source>
        <dbReference type="ARBA" id="ARBA00022912"/>
    </source>
</evidence>
<dbReference type="InterPro" id="IPR000222">
    <property type="entry name" value="PP2C_BS"/>
</dbReference>
<feature type="compositionally biased region" description="Basic and acidic residues" evidence="10">
    <location>
        <begin position="213"/>
        <end position="223"/>
    </location>
</feature>
<evidence type="ECO:0000256" key="2">
    <source>
        <dbReference type="ARBA" id="ARBA00006702"/>
    </source>
</evidence>
<keyword evidence="4" id="KW-0479">Metal-binding</keyword>
<evidence type="ECO:0000313" key="13">
    <source>
        <dbReference type="Proteomes" id="UP000494206"/>
    </source>
</evidence>
<comment type="similarity">
    <text evidence="2 9">Belongs to the PP2C family.</text>
</comment>
<comment type="cofactor">
    <cofactor evidence="1">
        <name>Mn(2+)</name>
        <dbReference type="ChEBI" id="CHEBI:29035"/>
    </cofactor>
</comment>
<dbReference type="SMART" id="SM00332">
    <property type="entry name" value="PP2Cc"/>
    <property type="match status" value="1"/>
</dbReference>
<accession>A0A8S1ER59</accession>
<keyword evidence="13" id="KW-1185">Reference proteome</keyword>
<keyword evidence="8" id="KW-0464">Manganese</keyword>
<evidence type="ECO:0000256" key="1">
    <source>
        <dbReference type="ARBA" id="ARBA00001936"/>
    </source>
</evidence>
<feature type="region of interest" description="Disordered" evidence="10">
    <location>
        <begin position="170"/>
        <end position="299"/>
    </location>
</feature>
<keyword evidence="7 9" id="KW-0904">Protein phosphatase</keyword>
<dbReference type="EMBL" id="CADEPM010000003">
    <property type="protein sequence ID" value="CAB3403653.1"/>
    <property type="molecule type" value="Genomic_DNA"/>
</dbReference>
<feature type="compositionally biased region" description="Acidic residues" evidence="10">
    <location>
        <begin position="263"/>
        <end position="297"/>
    </location>
</feature>
<dbReference type="SUPFAM" id="SSF81606">
    <property type="entry name" value="PP2C-like"/>
    <property type="match status" value="1"/>
</dbReference>
<evidence type="ECO:0000256" key="5">
    <source>
        <dbReference type="ARBA" id="ARBA00022801"/>
    </source>
</evidence>
<evidence type="ECO:0000313" key="12">
    <source>
        <dbReference type="EMBL" id="CAB3403653.1"/>
    </source>
</evidence>
<dbReference type="PROSITE" id="PS51746">
    <property type="entry name" value="PPM_2"/>
    <property type="match status" value="1"/>
</dbReference>
<evidence type="ECO:0000259" key="11">
    <source>
        <dbReference type="PROSITE" id="PS51746"/>
    </source>
</evidence>
<dbReference type="GO" id="GO:0004722">
    <property type="term" value="F:protein serine/threonine phosphatase activity"/>
    <property type="evidence" value="ECO:0007669"/>
    <property type="project" value="UniProtKB-EC"/>
</dbReference>
<dbReference type="Pfam" id="PF00481">
    <property type="entry name" value="PP2C"/>
    <property type="match status" value="2"/>
</dbReference>
<evidence type="ECO:0000256" key="9">
    <source>
        <dbReference type="RuleBase" id="RU003465"/>
    </source>
</evidence>
<dbReference type="GO" id="GO:0046872">
    <property type="term" value="F:metal ion binding"/>
    <property type="evidence" value="ECO:0007669"/>
    <property type="project" value="UniProtKB-KW"/>
</dbReference>
<feature type="compositionally biased region" description="Basic and acidic residues" evidence="10">
    <location>
        <begin position="252"/>
        <end position="262"/>
    </location>
</feature>
<feature type="domain" description="PPM-type phosphatase" evidence="11">
    <location>
        <begin position="23"/>
        <end position="486"/>
    </location>
</feature>
<dbReference type="InterPro" id="IPR015655">
    <property type="entry name" value="PP2C"/>
</dbReference>
<dbReference type="Proteomes" id="UP000494206">
    <property type="component" value="Unassembled WGS sequence"/>
</dbReference>